<dbReference type="GO" id="GO:0008745">
    <property type="term" value="F:N-acetylmuramoyl-L-alanine amidase activity"/>
    <property type="evidence" value="ECO:0007669"/>
    <property type="project" value="InterPro"/>
</dbReference>
<dbReference type="CTD" id="8232351"/>
<evidence type="ECO:0000313" key="7">
    <source>
        <dbReference type="EMBL" id="EEB19604.1"/>
    </source>
</evidence>
<evidence type="ECO:0000259" key="6">
    <source>
        <dbReference type="SMART" id="SM00701"/>
    </source>
</evidence>
<keyword evidence="5" id="KW-0472">Membrane</keyword>
<dbReference type="STRING" id="121224.E0W210"/>
<dbReference type="Gene3D" id="3.40.80.10">
    <property type="entry name" value="Peptidoglycan recognition protein-like"/>
    <property type="match status" value="2"/>
</dbReference>
<dbReference type="Pfam" id="PF01510">
    <property type="entry name" value="Amidase_2"/>
    <property type="match status" value="2"/>
</dbReference>
<dbReference type="EMBL" id="DS235873">
    <property type="protein sequence ID" value="EEB19604.1"/>
    <property type="molecule type" value="Genomic_DNA"/>
</dbReference>
<protein>
    <submittedName>
        <fullName evidence="7 8">Peptidoglycan recognition protein, putative</fullName>
        <ecNumber evidence="7">3.4.17.13</ecNumber>
    </submittedName>
</protein>
<dbReference type="InterPro" id="IPR036505">
    <property type="entry name" value="Amidase/PGRP_sf"/>
</dbReference>
<dbReference type="GO" id="GO:0009253">
    <property type="term" value="P:peptidoglycan catabolic process"/>
    <property type="evidence" value="ECO:0007669"/>
    <property type="project" value="InterPro"/>
</dbReference>
<evidence type="ECO:0000256" key="2">
    <source>
        <dbReference type="ARBA" id="ARBA00022588"/>
    </source>
</evidence>
<keyword evidence="3" id="KW-0391">Immunity</keyword>
<dbReference type="EnsemblMetazoa" id="PHUM581030-RA">
    <property type="protein sequence ID" value="PHUM581030-PA"/>
    <property type="gene ID" value="PHUM581030"/>
</dbReference>
<dbReference type="GO" id="GO:0106415">
    <property type="term" value="F:muramoyltetrapeptide carboxypeptidase activity"/>
    <property type="evidence" value="ECO:0007669"/>
    <property type="project" value="UniProtKB-EC"/>
</dbReference>
<dbReference type="GeneID" id="8232351"/>
<evidence type="ECO:0000256" key="5">
    <source>
        <dbReference type="SAM" id="Phobius"/>
    </source>
</evidence>
<keyword evidence="5" id="KW-1133">Transmembrane helix</keyword>
<dbReference type="RefSeq" id="XP_002432342.1">
    <property type="nucleotide sequence ID" value="XM_002432297.1"/>
</dbReference>
<sequence length="546" mass="61288">MDLKDVENPNTWKGIIPNFNVSPLEDVESDVVSVKCINSSEFVVGRQTNFNGPVTIINYEHATPSNSSITINNSNDDGDGDNVGKNNKEGEKIIIRDKVLSESAAKKMKEMAFENSLKNCSARFGVDAQNEKNPHDIKNYLKKCINLSNGIYISLALLLIGAAITLILIYVKPFVEEKQVTKCYPSSKSTTDICIYDKYEWGGRKNYSAKNNVTKLPVSYVVVSQTNGDSCFDYDFCMRTIKGIQTNSTGILDDFITCNFFIGGDGNVYEDSGWNMTNSLPFPANEKSLYLCLLGNPQHYPTYPQIEGTKHFIKYGLDNNYLSNNYVVTTANATSSDTKVSPEIYNIVKKWPKFKINPFATEGDEVHEEDHVMYTKEDWGGKPPTSVIEMKIPIPYVVISHSVTVQCYDFKPCSILIKQMQDYHQSLNFADIAYNFLIDSSGNIYEGRGWTRRNVAGGFINGRNIDINLIGDFSKTSTPTTMQTNGIKYLIRYGLENGIISKSYSLLAANSTFDTLSPGKNAYEIISKWPHFDPEPQNHVKEYDES</sequence>
<accession>E0W210</accession>
<dbReference type="SMART" id="SM00701">
    <property type="entry name" value="PGRP"/>
    <property type="match status" value="2"/>
</dbReference>
<dbReference type="eggNOG" id="ENOG502S2KY">
    <property type="taxonomic scope" value="Eukaryota"/>
</dbReference>
<keyword evidence="9" id="KW-1185">Reference proteome</keyword>
<proteinExistence type="inferred from homology"/>
<dbReference type="InParanoid" id="E0W210"/>
<comment type="similarity">
    <text evidence="1">Belongs to the N-acetylmuramoyl-L-alanine amidase 2 family.</text>
</comment>
<dbReference type="PANTHER" id="PTHR11022">
    <property type="entry name" value="PEPTIDOGLYCAN RECOGNITION PROTEIN"/>
    <property type="match status" value="1"/>
</dbReference>
<dbReference type="SUPFAM" id="SSF55846">
    <property type="entry name" value="N-acetylmuramoyl-L-alanine amidase-like"/>
    <property type="match status" value="2"/>
</dbReference>
<name>E0W210_PEDHC</name>
<keyword evidence="5" id="KW-0812">Transmembrane</keyword>
<feature type="region of interest" description="Disordered" evidence="4">
    <location>
        <begin position="68"/>
        <end position="87"/>
    </location>
</feature>
<dbReference type="InterPro" id="IPR015510">
    <property type="entry name" value="PGRP"/>
</dbReference>
<dbReference type="EMBL" id="AAZO01007073">
    <property type="status" value="NOT_ANNOTATED_CDS"/>
    <property type="molecule type" value="Genomic_DNA"/>
</dbReference>
<feature type="transmembrane region" description="Helical" evidence="5">
    <location>
        <begin position="151"/>
        <end position="171"/>
    </location>
</feature>
<evidence type="ECO:0000313" key="9">
    <source>
        <dbReference type="Proteomes" id="UP000009046"/>
    </source>
</evidence>
<dbReference type="EC" id="3.4.17.13" evidence="7"/>
<dbReference type="CDD" id="cd06583">
    <property type="entry name" value="PGRP"/>
    <property type="match status" value="2"/>
</dbReference>
<keyword evidence="7" id="KW-0378">Hydrolase</keyword>
<reference evidence="7" key="1">
    <citation type="submission" date="2007-04" db="EMBL/GenBank/DDBJ databases">
        <title>Annotation of Pediculus humanus corporis strain USDA.</title>
        <authorList>
            <person name="Kirkness E."/>
            <person name="Hannick L."/>
            <person name="Hass B."/>
            <person name="Bruggner R."/>
            <person name="Lawson D."/>
            <person name="Bidwell S."/>
            <person name="Joardar V."/>
            <person name="Caler E."/>
            <person name="Walenz B."/>
            <person name="Inman J."/>
            <person name="Schobel S."/>
            <person name="Galinsky K."/>
            <person name="Amedeo P."/>
            <person name="Strausberg R."/>
        </authorList>
    </citation>
    <scope>NUCLEOTIDE SEQUENCE</scope>
    <source>
        <strain evidence="7">USDA</strain>
    </source>
</reference>
<evidence type="ECO:0000256" key="4">
    <source>
        <dbReference type="SAM" id="MobiDB-lite"/>
    </source>
</evidence>
<dbReference type="AlphaFoldDB" id="E0W210"/>
<keyword evidence="7" id="KW-0121">Carboxypeptidase</keyword>
<dbReference type="PANTHER" id="PTHR11022:SF74">
    <property type="entry name" value="PEPTIDOGLYCAN-RECOGNITION PROTEIN SA"/>
    <property type="match status" value="1"/>
</dbReference>
<reference evidence="7" key="2">
    <citation type="submission" date="2007-04" db="EMBL/GenBank/DDBJ databases">
        <title>The genome of the human body louse.</title>
        <authorList>
            <consortium name="The Human Body Louse Genome Consortium"/>
            <person name="Kirkness E."/>
            <person name="Walenz B."/>
            <person name="Hass B."/>
            <person name="Bruggner R."/>
            <person name="Strausberg R."/>
        </authorList>
    </citation>
    <scope>NUCLEOTIDE SEQUENCE</scope>
    <source>
        <strain evidence="7">USDA</strain>
    </source>
</reference>
<dbReference type="InterPro" id="IPR002502">
    <property type="entry name" value="Amidase_domain"/>
</dbReference>
<reference evidence="8" key="3">
    <citation type="submission" date="2021-02" db="UniProtKB">
        <authorList>
            <consortium name="EnsemblMetazoa"/>
        </authorList>
    </citation>
    <scope>IDENTIFICATION</scope>
    <source>
        <strain evidence="8">USDA</strain>
    </source>
</reference>
<evidence type="ECO:0000256" key="3">
    <source>
        <dbReference type="ARBA" id="ARBA00022859"/>
    </source>
</evidence>
<dbReference type="HOGENOM" id="CLU_499052_0_0_1"/>
<dbReference type="VEuPathDB" id="VectorBase:PHUM581030"/>
<keyword evidence="2" id="KW-0399">Innate immunity</keyword>
<dbReference type="KEGG" id="phu:Phum_PHUM581030"/>
<evidence type="ECO:0000256" key="1">
    <source>
        <dbReference type="ARBA" id="ARBA00007553"/>
    </source>
</evidence>
<evidence type="ECO:0000313" key="8">
    <source>
        <dbReference type="EnsemblMetazoa" id="PHUM581030-PA"/>
    </source>
</evidence>
<gene>
    <name evidence="8" type="primary">8232351</name>
    <name evidence="7" type="ORF">Phum_PHUM581030</name>
</gene>
<organism>
    <name type="scientific">Pediculus humanus subsp. corporis</name>
    <name type="common">Body louse</name>
    <dbReference type="NCBI Taxonomy" id="121224"/>
    <lineage>
        <taxon>Eukaryota</taxon>
        <taxon>Metazoa</taxon>
        <taxon>Ecdysozoa</taxon>
        <taxon>Arthropoda</taxon>
        <taxon>Hexapoda</taxon>
        <taxon>Insecta</taxon>
        <taxon>Pterygota</taxon>
        <taxon>Neoptera</taxon>
        <taxon>Paraneoptera</taxon>
        <taxon>Psocodea</taxon>
        <taxon>Troctomorpha</taxon>
        <taxon>Phthiraptera</taxon>
        <taxon>Anoplura</taxon>
        <taxon>Pediculidae</taxon>
        <taxon>Pediculus</taxon>
    </lineage>
</organism>
<feature type="domain" description="Peptidoglycan recognition protein family" evidence="6">
    <location>
        <begin position="193"/>
        <end position="335"/>
    </location>
</feature>
<dbReference type="InterPro" id="IPR006619">
    <property type="entry name" value="PGRP_domain_met/bac"/>
</dbReference>
<dbReference type="GO" id="GO:0008270">
    <property type="term" value="F:zinc ion binding"/>
    <property type="evidence" value="ECO:0007669"/>
    <property type="project" value="InterPro"/>
</dbReference>
<dbReference type="GO" id="GO:0045087">
    <property type="term" value="P:innate immune response"/>
    <property type="evidence" value="ECO:0007669"/>
    <property type="project" value="UniProtKB-KW"/>
</dbReference>
<dbReference type="OrthoDB" id="10001926at2759"/>
<dbReference type="Proteomes" id="UP000009046">
    <property type="component" value="Unassembled WGS sequence"/>
</dbReference>
<keyword evidence="7" id="KW-0645">Protease</keyword>
<feature type="domain" description="Peptidoglycan recognition protein family" evidence="6">
    <location>
        <begin position="371"/>
        <end position="513"/>
    </location>
</feature>